<dbReference type="AlphaFoldDB" id="A0A699ZX63"/>
<evidence type="ECO:0000256" key="1">
    <source>
        <dbReference type="ARBA" id="ARBA00001933"/>
    </source>
</evidence>
<reference evidence="4 5" key="1">
    <citation type="submission" date="2020-02" db="EMBL/GenBank/DDBJ databases">
        <title>Draft genome sequence of Haematococcus lacustris strain NIES-144.</title>
        <authorList>
            <person name="Morimoto D."/>
            <person name="Nakagawa S."/>
            <person name="Yoshida T."/>
            <person name="Sawayama S."/>
        </authorList>
    </citation>
    <scope>NUCLEOTIDE SEQUENCE [LARGE SCALE GENOMIC DNA]</scope>
    <source>
        <strain evidence="4 5">NIES-144</strain>
    </source>
</reference>
<dbReference type="InterPro" id="IPR043132">
    <property type="entry name" value="BCAT-like_C"/>
</dbReference>
<dbReference type="InterPro" id="IPR036038">
    <property type="entry name" value="Aminotransferase-like"/>
</dbReference>
<sequence>MQAHHAGADEALMLDPHGFVATCNSTNFFIVRKGQVWAPTTKYQMPGITRANVLRLCREQGIAARELDFSLTAVYGAEEAFVTGTFAGLIPVISVDGRAVGRGARGPVTERLQECYATLMDECVVRGRAALRD</sequence>
<keyword evidence="4" id="KW-0808">Transferase</keyword>
<dbReference type="SUPFAM" id="SSF56752">
    <property type="entry name" value="D-aminoacid aminotransferase-like PLP-dependent enzymes"/>
    <property type="match status" value="1"/>
</dbReference>
<dbReference type="PANTHER" id="PTHR42743">
    <property type="entry name" value="AMINO-ACID AMINOTRANSFERASE"/>
    <property type="match status" value="1"/>
</dbReference>
<dbReference type="Gene3D" id="3.20.10.10">
    <property type="entry name" value="D-amino Acid Aminotransferase, subunit A, domain 2"/>
    <property type="match status" value="1"/>
</dbReference>
<comment type="cofactor">
    <cofactor evidence="1">
        <name>pyridoxal 5'-phosphate</name>
        <dbReference type="ChEBI" id="CHEBI:597326"/>
    </cofactor>
</comment>
<evidence type="ECO:0000313" key="4">
    <source>
        <dbReference type="EMBL" id="GFH24219.1"/>
    </source>
</evidence>
<accession>A0A699ZX63</accession>
<dbReference type="EMBL" id="BLLF01002475">
    <property type="protein sequence ID" value="GFH24219.1"/>
    <property type="molecule type" value="Genomic_DNA"/>
</dbReference>
<dbReference type="PANTHER" id="PTHR42743:SF11">
    <property type="entry name" value="AMINODEOXYCHORISMATE LYASE"/>
    <property type="match status" value="1"/>
</dbReference>
<organism evidence="4 5">
    <name type="scientific">Haematococcus lacustris</name>
    <name type="common">Green alga</name>
    <name type="synonym">Haematococcus pluvialis</name>
    <dbReference type="NCBI Taxonomy" id="44745"/>
    <lineage>
        <taxon>Eukaryota</taxon>
        <taxon>Viridiplantae</taxon>
        <taxon>Chlorophyta</taxon>
        <taxon>core chlorophytes</taxon>
        <taxon>Chlorophyceae</taxon>
        <taxon>CS clade</taxon>
        <taxon>Chlamydomonadales</taxon>
        <taxon>Haematococcaceae</taxon>
        <taxon>Haematococcus</taxon>
    </lineage>
</organism>
<comment type="caution">
    <text evidence="4">The sequence shown here is derived from an EMBL/GenBank/DDBJ whole genome shotgun (WGS) entry which is preliminary data.</text>
</comment>
<dbReference type="GO" id="GO:0046394">
    <property type="term" value="P:carboxylic acid biosynthetic process"/>
    <property type="evidence" value="ECO:0007669"/>
    <property type="project" value="UniProtKB-ARBA"/>
</dbReference>
<name>A0A699ZX63_HAELA</name>
<dbReference type="Proteomes" id="UP000485058">
    <property type="component" value="Unassembled WGS sequence"/>
</dbReference>
<evidence type="ECO:0000313" key="5">
    <source>
        <dbReference type="Proteomes" id="UP000485058"/>
    </source>
</evidence>
<dbReference type="GO" id="GO:0008483">
    <property type="term" value="F:transaminase activity"/>
    <property type="evidence" value="ECO:0007669"/>
    <property type="project" value="UniProtKB-KW"/>
</dbReference>
<dbReference type="FunFam" id="3.20.10.10:FF:000002">
    <property type="entry name" value="D-alanine aminotransferase"/>
    <property type="match status" value="1"/>
</dbReference>
<keyword evidence="3" id="KW-0663">Pyridoxal phosphate</keyword>
<keyword evidence="4" id="KW-0032">Aminotransferase</keyword>
<evidence type="ECO:0000256" key="3">
    <source>
        <dbReference type="ARBA" id="ARBA00022898"/>
    </source>
</evidence>
<evidence type="ECO:0000256" key="2">
    <source>
        <dbReference type="ARBA" id="ARBA00009320"/>
    </source>
</evidence>
<comment type="similarity">
    <text evidence="2">Belongs to the class-IV pyridoxal-phosphate-dependent aminotransferase family.</text>
</comment>
<dbReference type="InterPro" id="IPR001544">
    <property type="entry name" value="Aminotrans_IV"/>
</dbReference>
<dbReference type="InterPro" id="IPR050571">
    <property type="entry name" value="Class-IV_PLP-Dep_Aminotrnsfr"/>
</dbReference>
<protein>
    <submittedName>
        <fullName evidence="4">Aminotransferase class IV</fullName>
    </submittedName>
</protein>
<keyword evidence="5" id="KW-1185">Reference proteome</keyword>
<gene>
    <name evidence="4" type="ORF">HaLaN_21968</name>
</gene>
<dbReference type="GO" id="GO:0008652">
    <property type="term" value="P:amino acid biosynthetic process"/>
    <property type="evidence" value="ECO:0007669"/>
    <property type="project" value="UniProtKB-ARBA"/>
</dbReference>
<proteinExistence type="inferred from homology"/>
<dbReference type="Pfam" id="PF01063">
    <property type="entry name" value="Aminotran_4"/>
    <property type="match status" value="1"/>
</dbReference>